<dbReference type="PANTHER" id="PTHR43081">
    <property type="entry name" value="ADENYLATE CYCLASE, TERMINAL-DIFFERENTIATION SPECIFIC-RELATED"/>
    <property type="match status" value="1"/>
</dbReference>
<organism evidence="2 3">
    <name type="scientific">Dyella koreensis</name>
    <dbReference type="NCBI Taxonomy" id="311235"/>
    <lineage>
        <taxon>Bacteria</taxon>
        <taxon>Pseudomonadati</taxon>
        <taxon>Pseudomonadota</taxon>
        <taxon>Gammaproteobacteria</taxon>
        <taxon>Lysobacterales</taxon>
        <taxon>Rhodanobacteraceae</taxon>
        <taxon>Dyella</taxon>
    </lineage>
</organism>
<dbReference type="PANTHER" id="PTHR43081:SF20">
    <property type="entry name" value="TWO-COMPONENT RESPONSE REGULATOR"/>
    <property type="match status" value="1"/>
</dbReference>
<dbReference type="SMART" id="SM00044">
    <property type="entry name" value="CYCc"/>
    <property type="match status" value="1"/>
</dbReference>
<keyword evidence="3" id="KW-1185">Reference proteome</keyword>
<evidence type="ECO:0000313" key="2">
    <source>
        <dbReference type="EMBL" id="MFK2919196.1"/>
    </source>
</evidence>
<comment type="caution">
    <text evidence="2">The sequence shown here is derived from an EMBL/GenBank/DDBJ whole genome shotgun (WGS) entry which is preliminary data.</text>
</comment>
<name>A0ABW8K8N0_9GAMM</name>
<sequence length="252" mass="28029">MDYESLKKSYWEAQSQRVQLLRDRIREREDALANGRVVPDGTDLALGSGRRLNMAVMFIDICSFSGRPAETVVEQRAMLAALNLFFSEMIRVAEDYGGTVEKNTGDGLMAYFEDNAGTPPESGCKRAVACALTMMAAREHLIDPILLASGFTPFAFRISIDYGTVTVAKLGVARGFNSYVAIGTTANFAAKMLNKADAQDIVIGESVRSNLPLNWQTQFAQVHPESTGWIYRINNEPYLLYKYTGRWARLTE</sequence>
<dbReference type="Proteomes" id="UP001620408">
    <property type="component" value="Unassembled WGS sequence"/>
</dbReference>
<gene>
    <name evidence="2" type="ORF">ISS97_18140</name>
</gene>
<dbReference type="PROSITE" id="PS50125">
    <property type="entry name" value="GUANYLATE_CYCLASE_2"/>
    <property type="match status" value="1"/>
</dbReference>
<dbReference type="InterPro" id="IPR050697">
    <property type="entry name" value="Adenylyl/Guanylyl_Cyclase_3/4"/>
</dbReference>
<proteinExistence type="predicted"/>
<evidence type="ECO:0000313" key="3">
    <source>
        <dbReference type="Proteomes" id="UP001620408"/>
    </source>
</evidence>
<evidence type="ECO:0000259" key="1">
    <source>
        <dbReference type="PROSITE" id="PS50125"/>
    </source>
</evidence>
<reference evidence="2 3" key="1">
    <citation type="submission" date="2020-10" db="EMBL/GenBank/DDBJ databases">
        <title>Phylogeny of dyella-like bacteria.</title>
        <authorList>
            <person name="Fu J."/>
        </authorList>
    </citation>
    <scope>NUCLEOTIDE SEQUENCE [LARGE SCALE GENOMIC DNA]</scope>
    <source>
        <strain evidence="2 3">BB4</strain>
    </source>
</reference>
<dbReference type="Gene3D" id="3.30.70.1230">
    <property type="entry name" value="Nucleotide cyclase"/>
    <property type="match status" value="1"/>
</dbReference>
<dbReference type="SUPFAM" id="SSF55073">
    <property type="entry name" value="Nucleotide cyclase"/>
    <property type="match status" value="1"/>
</dbReference>
<dbReference type="InterPro" id="IPR001054">
    <property type="entry name" value="A/G_cyclase"/>
</dbReference>
<dbReference type="RefSeq" id="WP_379983181.1">
    <property type="nucleotide sequence ID" value="NZ_JADIKD010000012.1"/>
</dbReference>
<dbReference type="EMBL" id="JADIKD010000012">
    <property type="protein sequence ID" value="MFK2919196.1"/>
    <property type="molecule type" value="Genomic_DNA"/>
</dbReference>
<dbReference type="CDD" id="cd07302">
    <property type="entry name" value="CHD"/>
    <property type="match status" value="1"/>
</dbReference>
<protein>
    <submittedName>
        <fullName evidence="2">Adenylate/guanylate cyclase domain-containing protein</fullName>
    </submittedName>
</protein>
<feature type="domain" description="Guanylate cyclase" evidence="1">
    <location>
        <begin position="55"/>
        <end position="193"/>
    </location>
</feature>
<dbReference type="Pfam" id="PF00211">
    <property type="entry name" value="Guanylate_cyc"/>
    <property type="match status" value="1"/>
</dbReference>
<dbReference type="InterPro" id="IPR029787">
    <property type="entry name" value="Nucleotide_cyclase"/>
</dbReference>
<accession>A0ABW8K8N0</accession>